<evidence type="ECO:0000256" key="1">
    <source>
        <dbReference type="ARBA" id="ARBA00004370"/>
    </source>
</evidence>
<evidence type="ECO:0000313" key="7">
    <source>
        <dbReference type="EMBL" id="MQL76710.1"/>
    </source>
</evidence>
<organism evidence="7 8">
    <name type="scientific">Colocasia esculenta</name>
    <name type="common">Wild taro</name>
    <name type="synonym">Arum esculentum</name>
    <dbReference type="NCBI Taxonomy" id="4460"/>
    <lineage>
        <taxon>Eukaryota</taxon>
        <taxon>Viridiplantae</taxon>
        <taxon>Streptophyta</taxon>
        <taxon>Embryophyta</taxon>
        <taxon>Tracheophyta</taxon>
        <taxon>Spermatophyta</taxon>
        <taxon>Magnoliopsida</taxon>
        <taxon>Liliopsida</taxon>
        <taxon>Araceae</taxon>
        <taxon>Aroideae</taxon>
        <taxon>Colocasieae</taxon>
        <taxon>Colocasia</taxon>
    </lineage>
</organism>
<dbReference type="PANTHER" id="PTHR13533:SF31">
    <property type="entry name" value="PROTEIN ALTERED XYLOGLUCAN 9"/>
    <property type="match status" value="1"/>
</dbReference>
<dbReference type="GO" id="GO:0016407">
    <property type="term" value="F:acetyltransferase activity"/>
    <property type="evidence" value="ECO:0007669"/>
    <property type="project" value="TreeGrafter"/>
</dbReference>
<dbReference type="GO" id="GO:0016020">
    <property type="term" value="C:membrane"/>
    <property type="evidence" value="ECO:0007669"/>
    <property type="project" value="UniProtKB-SubCell"/>
</dbReference>
<dbReference type="EMBL" id="NMUH01000314">
    <property type="protein sequence ID" value="MQL76710.1"/>
    <property type="molecule type" value="Genomic_DNA"/>
</dbReference>
<evidence type="ECO:0000256" key="2">
    <source>
        <dbReference type="ARBA" id="ARBA00022692"/>
    </source>
</evidence>
<feature type="transmembrane region" description="Helical" evidence="6">
    <location>
        <begin position="135"/>
        <end position="156"/>
    </location>
</feature>
<gene>
    <name evidence="7" type="ORF">Taro_009122</name>
</gene>
<dbReference type="PANTHER" id="PTHR13533">
    <property type="entry name" value="N-ACETYLNEURAMINATE 9-O-ACETYLTRANSFERASE"/>
    <property type="match status" value="1"/>
</dbReference>
<dbReference type="GO" id="GO:0045492">
    <property type="term" value="P:xylan biosynthetic process"/>
    <property type="evidence" value="ECO:0007669"/>
    <property type="project" value="TreeGrafter"/>
</dbReference>
<keyword evidence="3 6" id="KW-1133">Transmembrane helix</keyword>
<feature type="compositionally biased region" description="Low complexity" evidence="5">
    <location>
        <begin position="20"/>
        <end position="29"/>
    </location>
</feature>
<protein>
    <submittedName>
        <fullName evidence="7">Uncharacterized protein</fullName>
    </submittedName>
</protein>
<keyword evidence="2 6" id="KW-0812">Transmembrane</keyword>
<comment type="subcellular location">
    <subcellularLocation>
        <location evidence="1">Membrane</location>
    </subcellularLocation>
</comment>
<feature type="non-terminal residue" evidence="7">
    <location>
        <position position="446"/>
    </location>
</feature>
<feature type="transmembrane region" description="Helical" evidence="6">
    <location>
        <begin position="107"/>
        <end position="128"/>
    </location>
</feature>
<evidence type="ECO:0000256" key="6">
    <source>
        <dbReference type="SAM" id="Phobius"/>
    </source>
</evidence>
<dbReference type="GO" id="GO:0005794">
    <property type="term" value="C:Golgi apparatus"/>
    <property type="evidence" value="ECO:0007669"/>
    <property type="project" value="TreeGrafter"/>
</dbReference>
<evidence type="ECO:0000313" key="8">
    <source>
        <dbReference type="Proteomes" id="UP000652761"/>
    </source>
</evidence>
<dbReference type="AlphaFoldDB" id="A0A843U429"/>
<accession>A0A843U429</accession>
<evidence type="ECO:0000256" key="4">
    <source>
        <dbReference type="ARBA" id="ARBA00023136"/>
    </source>
</evidence>
<reference evidence="7" key="1">
    <citation type="submission" date="2017-07" db="EMBL/GenBank/DDBJ databases">
        <title>Taro Niue Genome Assembly and Annotation.</title>
        <authorList>
            <person name="Atibalentja N."/>
            <person name="Keating K."/>
            <person name="Fields C.J."/>
        </authorList>
    </citation>
    <scope>NUCLEOTIDE SEQUENCE</scope>
    <source>
        <strain evidence="7">Niue_2</strain>
        <tissue evidence="7">Leaf</tissue>
    </source>
</reference>
<feature type="region of interest" description="Disordered" evidence="5">
    <location>
        <begin position="15"/>
        <end position="39"/>
    </location>
</feature>
<feature type="compositionally biased region" description="Pro residues" evidence="5">
    <location>
        <begin position="30"/>
        <end position="39"/>
    </location>
</feature>
<evidence type="ECO:0000256" key="3">
    <source>
        <dbReference type="ARBA" id="ARBA00022989"/>
    </source>
</evidence>
<comment type="caution">
    <text evidence="7">The sequence shown here is derived from an EMBL/GenBank/DDBJ whole genome shotgun (WGS) entry which is preliminary data.</text>
</comment>
<dbReference type="Proteomes" id="UP000652761">
    <property type="component" value="Unassembled WGS sequence"/>
</dbReference>
<keyword evidence="8" id="KW-1185">Reference proteome</keyword>
<evidence type="ECO:0000256" key="5">
    <source>
        <dbReference type="SAM" id="MobiDB-lite"/>
    </source>
</evidence>
<name>A0A843U429_COLES</name>
<keyword evidence="4 6" id="KW-0472">Membrane</keyword>
<dbReference type="OrthoDB" id="767975at2759"/>
<proteinExistence type="predicted"/>
<sequence>LISLTCASHRTVLLSPECDSSSPPEASPTAAPPANTPPPDLINRAPLQRIWGFGDLRPAAGARARSVALFSPLRSPAPVGSLCFVVPVDEISQIGVSGDWRGEMVGAVQFGALVACVVLFVPMGMAGWHLSRNKVLFFSGALFITLAVGVHVTPYIPSVSQFLLSVSSLPPLENRDFCLSLMNEVVWAEEVESGGNPNTSGRSWDWTRSGSMSACGFQKLGRSDVADLLNGSWIVVAGDSQARLLVLSLLNLLLDSSEMEAVGRDLFKRHSDYHMVDEVHGMKLDFVWAPYESNLTDMLAGFSQSRRYPDVLVMSTGLWHLLHVNNASDYGALLGSMKRSLMSLLPIMPEFGTDGPVTGSVPLQSSHMFWLGLPTLVSSMLNTEEKRGKMNESMWEAYQREFNERTCIQVDVAVTPPKPGVVTTRSFCKLLAIHAAFSNVSINLKL</sequence>